<evidence type="ECO:0000313" key="5">
    <source>
        <dbReference type="Proteomes" id="UP001382935"/>
    </source>
</evidence>
<evidence type="ECO:0000256" key="2">
    <source>
        <dbReference type="SAM" id="Phobius"/>
    </source>
</evidence>
<keyword evidence="3" id="KW-0732">Signal</keyword>
<evidence type="ECO:0000256" key="3">
    <source>
        <dbReference type="SAM" id="SignalP"/>
    </source>
</evidence>
<dbReference type="Proteomes" id="UP001382935">
    <property type="component" value="Chromosome"/>
</dbReference>
<dbReference type="RefSeq" id="WP_338501475.1">
    <property type="nucleotide sequence ID" value="NZ_CP145607.1"/>
</dbReference>
<feature type="region of interest" description="Disordered" evidence="1">
    <location>
        <begin position="30"/>
        <end position="140"/>
    </location>
</feature>
<feature type="compositionally biased region" description="Low complexity" evidence="1">
    <location>
        <begin position="87"/>
        <end position="107"/>
    </location>
</feature>
<reference evidence="4 5" key="1">
    <citation type="submission" date="2024-02" db="EMBL/GenBank/DDBJ databases">
        <title>Full genome sequence of Sphingomonas kaistensis.</title>
        <authorList>
            <person name="Poletto B.L."/>
            <person name="Silva G."/>
            <person name="Galante D."/>
            <person name="Campos K.R."/>
            <person name="Santos M.B.N."/>
            <person name="Sacchi C.T."/>
        </authorList>
    </citation>
    <scope>NUCLEOTIDE SEQUENCE [LARGE SCALE GENOMIC DNA]</scope>
    <source>
        <strain evidence="4 5">MA4R</strain>
    </source>
</reference>
<accession>A0ABZ2G0Z9</accession>
<protein>
    <submittedName>
        <fullName evidence="4">Uncharacterized protein</fullName>
    </submittedName>
</protein>
<feature type="signal peptide" evidence="3">
    <location>
        <begin position="1"/>
        <end position="22"/>
    </location>
</feature>
<sequence length="436" mass="44432">MTRFPHLILAGAVLGLSLPAAAQNNAAPANVVTPAPAPREGTVGPEQLRDFALPGTRQAPAPSTNDSPRTAPAPTERAVPAPATANRPAPDTARTTEPARAAPVATEPDAEAPRPQGTAPEPAPTSLPSALPPITPAPPVAAAPLPPITVSQPGTATSAPSQPLWWPWLLAAALGGIALALVLRQRRRPVLAGPAGRAFERASPEPDFTPPPRAPTPPAAPPPAPEAPPQAPRPAGLVTTRLRAPIGAPPPAVPPSPPVPAAKSGGIVSTRLRGWIELDLVVREILFTPGEARLRIDILVGNGGTGHARAIALETVTINGGEDQEAALAGFFARPAASTIAIPELGPLGETVLSHELVVPRGAIRAYEAGGKALFVPVIALNAAYRTASGEGRTGAAFLVGRDVPGSEKLAPVLLPDGDGRSLGLGVRRLEEAVRR</sequence>
<keyword evidence="2" id="KW-1133">Transmembrane helix</keyword>
<feature type="chain" id="PRO_5047432076" evidence="3">
    <location>
        <begin position="23"/>
        <end position="436"/>
    </location>
</feature>
<feature type="transmembrane region" description="Helical" evidence="2">
    <location>
        <begin position="165"/>
        <end position="183"/>
    </location>
</feature>
<evidence type="ECO:0000313" key="4">
    <source>
        <dbReference type="EMBL" id="WWM69436.1"/>
    </source>
</evidence>
<dbReference type="EMBL" id="CP145607">
    <property type="protein sequence ID" value="WWM69436.1"/>
    <property type="molecule type" value="Genomic_DNA"/>
</dbReference>
<keyword evidence="2" id="KW-0472">Membrane</keyword>
<feature type="compositionally biased region" description="Pro residues" evidence="1">
    <location>
        <begin position="207"/>
        <end position="232"/>
    </location>
</feature>
<keyword evidence="5" id="KW-1185">Reference proteome</keyword>
<feature type="compositionally biased region" description="Pro residues" evidence="1">
    <location>
        <begin position="121"/>
        <end position="140"/>
    </location>
</feature>
<proteinExistence type="predicted"/>
<feature type="region of interest" description="Disordered" evidence="1">
    <location>
        <begin position="195"/>
        <end position="235"/>
    </location>
</feature>
<gene>
    <name evidence="4" type="ORF">V6R86_01665</name>
</gene>
<evidence type="ECO:0000256" key="1">
    <source>
        <dbReference type="SAM" id="MobiDB-lite"/>
    </source>
</evidence>
<keyword evidence="2" id="KW-0812">Transmembrane</keyword>
<name>A0ABZ2G0Z9_9SPHN</name>
<organism evidence="4 5">
    <name type="scientific">Sphingomonas kaistensis</name>
    <dbReference type="NCBI Taxonomy" id="298708"/>
    <lineage>
        <taxon>Bacteria</taxon>
        <taxon>Pseudomonadati</taxon>
        <taxon>Pseudomonadota</taxon>
        <taxon>Alphaproteobacteria</taxon>
        <taxon>Sphingomonadales</taxon>
        <taxon>Sphingomonadaceae</taxon>
        <taxon>Sphingomonas</taxon>
    </lineage>
</organism>